<evidence type="ECO:0000313" key="1">
    <source>
        <dbReference type="EMBL" id="GAH89597.1"/>
    </source>
</evidence>
<sequence length="247" mass="28356">NMASAISYGIPQGYHERVAQIWKNYDSDDGFSYLIDRILHYGINGTSWRCKDKGQEAFWNEWSRRINPGLDNTIPGLDEIQKWNMKHLALGAMAVNQWQWGEMKIGEHTFKVPVAWILHNELSAKLKRKGLVFGKEDVYIKIALKQATSIQNLSHYSRAYELDDIKNNYIKLKNAFALKYNYSPGDNTKEDIEEGSISTNVAPALYPTPPFLTCNEFIALRKQLRALDMQTADGFINKILHWKIGDA</sequence>
<feature type="non-terminal residue" evidence="1">
    <location>
        <position position="247"/>
    </location>
</feature>
<accession>X1J6K8</accession>
<dbReference type="AlphaFoldDB" id="X1J6K8"/>
<name>X1J6K8_9ZZZZ</name>
<dbReference type="EMBL" id="BARU01037740">
    <property type="protein sequence ID" value="GAH89597.1"/>
    <property type="molecule type" value="Genomic_DNA"/>
</dbReference>
<gene>
    <name evidence="1" type="ORF">S03H2_58744</name>
</gene>
<reference evidence="1" key="1">
    <citation type="journal article" date="2014" name="Front. Microbiol.">
        <title>High frequency of phylogenetically diverse reductive dehalogenase-homologous genes in deep subseafloor sedimentary metagenomes.</title>
        <authorList>
            <person name="Kawai M."/>
            <person name="Futagami T."/>
            <person name="Toyoda A."/>
            <person name="Takaki Y."/>
            <person name="Nishi S."/>
            <person name="Hori S."/>
            <person name="Arai W."/>
            <person name="Tsubouchi T."/>
            <person name="Morono Y."/>
            <person name="Uchiyama I."/>
            <person name="Ito T."/>
            <person name="Fujiyama A."/>
            <person name="Inagaki F."/>
            <person name="Takami H."/>
        </authorList>
    </citation>
    <scope>NUCLEOTIDE SEQUENCE</scope>
    <source>
        <strain evidence="1">Expedition CK06-06</strain>
    </source>
</reference>
<proteinExistence type="predicted"/>
<feature type="non-terminal residue" evidence="1">
    <location>
        <position position="1"/>
    </location>
</feature>
<comment type="caution">
    <text evidence="1">The sequence shown here is derived from an EMBL/GenBank/DDBJ whole genome shotgun (WGS) entry which is preliminary data.</text>
</comment>
<protein>
    <submittedName>
        <fullName evidence="1">Uncharacterized protein</fullName>
    </submittedName>
</protein>
<organism evidence="1">
    <name type="scientific">marine sediment metagenome</name>
    <dbReference type="NCBI Taxonomy" id="412755"/>
    <lineage>
        <taxon>unclassified sequences</taxon>
        <taxon>metagenomes</taxon>
        <taxon>ecological metagenomes</taxon>
    </lineage>
</organism>